<name>A0A6V7QSF9_ANACO</name>
<accession>A0A6V7QSF9</accession>
<dbReference type="EMBL" id="CAJEUB010000007">
    <property type="protein sequence ID" value="CAD1845868.1"/>
    <property type="molecule type" value="Genomic_DNA"/>
</dbReference>
<protein>
    <submittedName>
        <fullName evidence="1">Uncharacterized protein</fullName>
    </submittedName>
</protein>
<sequence length="116" mass="13433">MRETVSNASKFAYGANSQFHDRQARSRVRLYEENLLSSRKSSSCCYSFNFAFGFDSTFLPFATTLDRSKSFLLSSDRRRRTLASAAVAGEASEFRRFHRRRRGREEGEDLYSWGFA</sequence>
<dbReference type="AlphaFoldDB" id="A0A6V7QSF9"/>
<reference evidence="1" key="1">
    <citation type="submission" date="2020-07" db="EMBL/GenBank/DDBJ databases">
        <authorList>
            <person name="Lin J."/>
        </authorList>
    </citation>
    <scope>NUCLEOTIDE SEQUENCE</scope>
</reference>
<evidence type="ECO:0000313" key="1">
    <source>
        <dbReference type="EMBL" id="CAD1845868.1"/>
    </source>
</evidence>
<proteinExistence type="predicted"/>
<gene>
    <name evidence="1" type="ORF">CB5_LOCUS29079</name>
</gene>
<organism evidence="1">
    <name type="scientific">Ananas comosus var. bracteatus</name>
    <name type="common">red pineapple</name>
    <dbReference type="NCBI Taxonomy" id="296719"/>
    <lineage>
        <taxon>Eukaryota</taxon>
        <taxon>Viridiplantae</taxon>
        <taxon>Streptophyta</taxon>
        <taxon>Embryophyta</taxon>
        <taxon>Tracheophyta</taxon>
        <taxon>Spermatophyta</taxon>
        <taxon>Magnoliopsida</taxon>
        <taxon>Liliopsida</taxon>
        <taxon>Poales</taxon>
        <taxon>Bromeliaceae</taxon>
        <taxon>Bromelioideae</taxon>
        <taxon>Ananas</taxon>
    </lineage>
</organism>